<gene>
    <name evidence="2" type="ORF">QVZ43_03655</name>
</gene>
<feature type="domain" description="TadE-like" evidence="1">
    <location>
        <begin position="14"/>
        <end position="56"/>
    </location>
</feature>
<evidence type="ECO:0000259" key="1">
    <source>
        <dbReference type="Pfam" id="PF07811"/>
    </source>
</evidence>
<organism evidence="2 3">
    <name type="scientific">Marinobacter suaedae</name>
    <dbReference type="NCBI Taxonomy" id="3057675"/>
    <lineage>
        <taxon>Bacteria</taxon>
        <taxon>Pseudomonadati</taxon>
        <taxon>Pseudomonadota</taxon>
        <taxon>Gammaproteobacteria</taxon>
        <taxon>Pseudomonadales</taxon>
        <taxon>Marinobacteraceae</taxon>
        <taxon>Marinobacter</taxon>
    </lineage>
</organism>
<dbReference type="RefSeq" id="WP_223794425.1">
    <property type="nucleotide sequence ID" value="NZ_JAUMIS010000001.1"/>
</dbReference>
<comment type="caution">
    <text evidence="2">The sequence shown here is derived from an EMBL/GenBank/DDBJ whole genome shotgun (WGS) entry which is preliminary data.</text>
</comment>
<dbReference type="Proteomes" id="UP001168640">
    <property type="component" value="Unassembled WGS sequence"/>
</dbReference>
<evidence type="ECO:0000313" key="3">
    <source>
        <dbReference type="Proteomes" id="UP001168640"/>
    </source>
</evidence>
<name>A0ABT8VXT6_9GAMM</name>
<dbReference type="Pfam" id="PF07811">
    <property type="entry name" value="TadE"/>
    <property type="match status" value="1"/>
</dbReference>
<accession>A0ABT8VXT6</accession>
<reference evidence="2" key="1">
    <citation type="submission" date="2023-07" db="EMBL/GenBank/DDBJ databases">
        <title>Marinobacter sp. chi1 genome sequencing and assembly.</title>
        <authorList>
            <person name="Park S."/>
        </authorList>
    </citation>
    <scope>NUCLEOTIDE SEQUENCE</scope>
    <source>
        <strain evidence="2">Chi1</strain>
    </source>
</reference>
<keyword evidence="3" id="KW-1185">Reference proteome</keyword>
<protein>
    <submittedName>
        <fullName evidence="2">TadE/TadG family type IV pilus assembly protein</fullName>
    </submittedName>
</protein>
<evidence type="ECO:0000313" key="2">
    <source>
        <dbReference type="EMBL" id="MDO3720804.1"/>
    </source>
</evidence>
<proteinExistence type="predicted"/>
<sequence length="158" mass="17309">MTATIQHSMRRQRGLAAIEATLVLPLLFLLFFAFAELGRAFYQYHELYGAARNASRYLINVARPGSLGDVVVTDAVRSAATRLIVYGSTAQPADGAESILPGLNEDDVQIGVDPVSEQVTVQVNYDWTPIFGNSIPAFYGNPISLSWNMDVNLSMRVL</sequence>
<dbReference type="EMBL" id="JAUMIS010000001">
    <property type="protein sequence ID" value="MDO3720804.1"/>
    <property type="molecule type" value="Genomic_DNA"/>
</dbReference>
<dbReference type="InterPro" id="IPR012495">
    <property type="entry name" value="TadE-like_dom"/>
</dbReference>